<dbReference type="Pfam" id="PF00211">
    <property type="entry name" value="Guanylate_cyc"/>
    <property type="match status" value="2"/>
</dbReference>
<dbReference type="SMART" id="SM00044">
    <property type="entry name" value="CYCc"/>
    <property type="match status" value="2"/>
</dbReference>
<dbReference type="EC" id="4.6.1.1" evidence="3"/>
<feature type="compositionally biased region" description="Low complexity" evidence="12">
    <location>
        <begin position="1670"/>
        <end position="1694"/>
    </location>
</feature>
<feature type="compositionally biased region" description="Acidic residues" evidence="12">
    <location>
        <begin position="1014"/>
        <end position="1025"/>
    </location>
</feature>
<feature type="transmembrane region" description="Helical" evidence="13">
    <location>
        <begin position="1259"/>
        <end position="1284"/>
    </location>
</feature>
<feature type="region of interest" description="Disordered" evidence="12">
    <location>
        <begin position="1103"/>
        <end position="1134"/>
    </location>
</feature>
<proteinExistence type="predicted"/>
<feature type="region of interest" description="Disordered" evidence="12">
    <location>
        <begin position="939"/>
        <end position="1000"/>
    </location>
</feature>
<feature type="region of interest" description="Disordered" evidence="12">
    <location>
        <begin position="1653"/>
        <end position="1716"/>
    </location>
</feature>
<feature type="compositionally biased region" description="Polar residues" evidence="12">
    <location>
        <begin position="1834"/>
        <end position="1854"/>
    </location>
</feature>
<organism evidence="15 16">
    <name type="scientific">Polyrhizophydium stewartii</name>
    <dbReference type="NCBI Taxonomy" id="2732419"/>
    <lineage>
        <taxon>Eukaryota</taxon>
        <taxon>Fungi</taxon>
        <taxon>Fungi incertae sedis</taxon>
        <taxon>Chytridiomycota</taxon>
        <taxon>Chytridiomycota incertae sedis</taxon>
        <taxon>Chytridiomycetes</taxon>
        <taxon>Rhizophydiales</taxon>
        <taxon>Rhizophydiales incertae sedis</taxon>
        <taxon>Polyrhizophydium</taxon>
    </lineage>
</organism>
<feature type="transmembrane region" description="Helical" evidence="13">
    <location>
        <begin position="132"/>
        <end position="152"/>
    </location>
</feature>
<dbReference type="InterPro" id="IPR001054">
    <property type="entry name" value="A/G_cyclase"/>
</dbReference>
<evidence type="ECO:0000256" key="3">
    <source>
        <dbReference type="ARBA" id="ARBA00012201"/>
    </source>
</evidence>
<feature type="transmembrane region" description="Helical" evidence="13">
    <location>
        <begin position="1227"/>
        <end position="1247"/>
    </location>
</feature>
<comment type="catalytic activity">
    <reaction evidence="1">
        <text>ATP = 3',5'-cyclic AMP + diphosphate</text>
        <dbReference type="Rhea" id="RHEA:15389"/>
        <dbReference type="ChEBI" id="CHEBI:30616"/>
        <dbReference type="ChEBI" id="CHEBI:33019"/>
        <dbReference type="ChEBI" id="CHEBI:58165"/>
        <dbReference type="EC" id="4.6.1.1"/>
    </reaction>
</comment>
<evidence type="ECO:0000313" key="16">
    <source>
        <dbReference type="Proteomes" id="UP001527925"/>
    </source>
</evidence>
<gene>
    <name evidence="15" type="primary">ADCY9</name>
    <name evidence="15" type="ORF">HK105_206673</name>
</gene>
<evidence type="ECO:0000313" key="15">
    <source>
        <dbReference type="EMBL" id="KAL2913794.1"/>
    </source>
</evidence>
<feature type="transmembrane region" description="Helical" evidence="13">
    <location>
        <begin position="158"/>
        <end position="180"/>
    </location>
</feature>
<feature type="region of interest" description="Disordered" evidence="12">
    <location>
        <begin position="700"/>
        <end position="731"/>
    </location>
</feature>
<dbReference type="SUPFAM" id="SSF55073">
    <property type="entry name" value="Nucleotide cyclase"/>
    <property type="match status" value="2"/>
</dbReference>
<keyword evidence="11 15" id="KW-0456">Lyase</keyword>
<feature type="region of interest" description="Disordered" evidence="12">
    <location>
        <begin position="1012"/>
        <end position="1085"/>
    </location>
</feature>
<evidence type="ECO:0000256" key="2">
    <source>
        <dbReference type="ARBA" id="ARBA00004141"/>
    </source>
</evidence>
<feature type="compositionally biased region" description="Polar residues" evidence="12">
    <location>
        <begin position="700"/>
        <end position="730"/>
    </location>
</feature>
<evidence type="ECO:0000256" key="4">
    <source>
        <dbReference type="ARBA" id="ARBA00022692"/>
    </source>
</evidence>
<keyword evidence="7" id="KW-0067">ATP-binding</keyword>
<dbReference type="PANTHER" id="PTHR45627">
    <property type="entry name" value="ADENYLATE CYCLASE TYPE 1"/>
    <property type="match status" value="1"/>
</dbReference>
<dbReference type="Gene3D" id="3.30.70.1230">
    <property type="entry name" value="Nucleotide cyclase"/>
    <property type="match status" value="2"/>
</dbReference>
<keyword evidence="4 13" id="KW-0812">Transmembrane</keyword>
<comment type="subcellular location">
    <subcellularLocation>
        <location evidence="2">Membrane</location>
        <topology evidence="2">Multi-pass membrane protein</topology>
    </subcellularLocation>
</comment>
<feature type="compositionally biased region" description="Low complexity" evidence="12">
    <location>
        <begin position="1068"/>
        <end position="1081"/>
    </location>
</feature>
<dbReference type="GO" id="GO:0004016">
    <property type="term" value="F:adenylate cyclase activity"/>
    <property type="evidence" value="ECO:0007669"/>
    <property type="project" value="UniProtKB-EC"/>
</dbReference>
<dbReference type="EMBL" id="JADGIZ020000041">
    <property type="protein sequence ID" value="KAL2913794.1"/>
    <property type="molecule type" value="Genomic_DNA"/>
</dbReference>
<feature type="compositionally biased region" description="Low complexity" evidence="12">
    <location>
        <begin position="1049"/>
        <end position="1058"/>
    </location>
</feature>
<evidence type="ECO:0000256" key="11">
    <source>
        <dbReference type="ARBA" id="ARBA00023239"/>
    </source>
</evidence>
<evidence type="ECO:0000259" key="14">
    <source>
        <dbReference type="PROSITE" id="PS50125"/>
    </source>
</evidence>
<protein>
    <recommendedName>
        <fullName evidence="3">adenylate cyclase</fullName>
        <ecNumber evidence="3">4.6.1.1</ecNumber>
    </recommendedName>
</protein>
<feature type="compositionally biased region" description="Acidic residues" evidence="12">
    <location>
        <begin position="846"/>
        <end position="856"/>
    </location>
</feature>
<evidence type="ECO:0000256" key="13">
    <source>
        <dbReference type="SAM" id="Phobius"/>
    </source>
</evidence>
<feature type="compositionally biased region" description="Low complexity" evidence="12">
    <location>
        <begin position="1029"/>
        <end position="1042"/>
    </location>
</feature>
<evidence type="ECO:0000256" key="1">
    <source>
        <dbReference type="ARBA" id="ARBA00001593"/>
    </source>
</evidence>
<feature type="region of interest" description="Disordered" evidence="12">
    <location>
        <begin position="1966"/>
        <end position="1991"/>
    </location>
</feature>
<feature type="compositionally biased region" description="Low complexity" evidence="12">
    <location>
        <begin position="888"/>
        <end position="898"/>
    </location>
</feature>
<keyword evidence="10 13" id="KW-0472">Membrane</keyword>
<evidence type="ECO:0000256" key="10">
    <source>
        <dbReference type="ARBA" id="ARBA00023136"/>
    </source>
</evidence>
<keyword evidence="8" id="KW-0460">Magnesium</keyword>
<comment type="caution">
    <text evidence="15">The sequence shown here is derived from an EMBL/GenBank/DDBJ whole genome shotgun (WGS) entry which is preliminary data.</text>
</comment>
<reference evidence="15 16" key="1">
    <citation type="submission" date="2023-09" db="EMBL/GenBank/DDBJ databases">
        <title>Pangenome analysis of Batrachochytrium dendrobatidis and related Chytrids.</title>
        <authorList>
            <person name="Yacoub M.N."/>
            <person name="Stajich J.E."/>
            <person name="James T.Y."/>
        </authorList>
    </citation>
    <scope>NUCLEOTIDE SEQUENCE [LARGE SCALE GENOMIC DNA]</scope>
    <source>
        <strain evidence="15 16">JEL0888</strain>
    </source>
</reference>
<evidence type="ECO:0000256" key="8">
    <source>
        <dbReference type="ARBA" id="ARBA00022842"/>
    </source>
</evidence>
<keyword evidence="9 13" id="KW-1133">Transmembrane helix</keyword>
<feature type="transmembrane region" description="Helical" evidence="13">
    <location>
        <begin position="192"/>
        <end position="216"/>
    </location>
</feature>
<feature type="compositionally biased region" description="Polar residues" evidence="12">
    <location>
        <begin position="823"/>
        <end position="836"/>
    </location>
</feature>
<evidence type="ECO:0000256" key="6">
    <source>
        <dbReference type="ARBA" id="ARBA00022741"/>
    </source>
</evidence>
<evidence type="ECO:0000256" key="5">
    <source>
        <dbReference type="ARBA" id="ARBA00022723"/>
    </source>
</evidence>
<feature type="region of interest" description="Disordered" evidence="12">
    <location>
        <begin position="816"/>
        <end position="909"/>
    </location>
</feature>
<keyword evidence="16" id="KW-1185">Reference proteome</keyword>
<feature type="transmembrane region" description="Helical" evidence="13">
    <location>
        <begin position="1296"/>
        <end position="1319"/>
    </location>
</feature>
<feature type="compositionally biased region" description="Polar residues" evidence="12">
    <location>
        <begin position="790"/>
        <end position="800"/>
    </location>
</feature>
<evidence type="ECO:0000256" key="12">
    <source>
        <dbReference type="SAM" id="MobiDB-lite"/>
    </source>
</evidence>
<feature type="transmembrane region" description="Helical" evidence="13">
    <location>
        <begin position="275"/>
        <end position="297"/>
    </location>
</feature>
<feature type="domain" description="Guanylate cyclase" evidence="14">
    <location>
        <begin position="1455"/>
        <end position="1592"/>
    </location>
</feature>
<evidence type="ECO:0000256" key="9">
    <source>
        <dbReference type="ARBA" id="ARBA00022989"/>
    </source>
</evidence>
<feature type="transmembrane region" description="Helical" evidence="13">
    <location>
        <begin position="1376"/>
        <end position="1393"/>
    </location>
</feature>
<evidence type="ECO:0000256" key="7">
    <source>
        <dbReference type="ARBA" id="ARBA00022840"/>
    </source>
</evidence>
<feature type="region of interest" description="Disordered" evidence="12">
    <location>
        <begin position="2049"/>
        <end position="2090"/>
    </location>
</feature>
<dbReference type="InterPro" id="IPR029787">
    <property type="entry name" value="Nucleotide_cyclase"/>
</dbReference>
<feature type="region of interest" description="Disordered" evidence="12">
    <location>
        <begin position="1"/>
        <end position="32"/>
    </location>
</feature>
<feature type="region of interest" description="Disordered" evidence="12">
    <location>
        <begin position="1810"/>
        <end position="1895"/>
    </location>
</feature>
<feature type="compositionally biased region" description="Polar residues" evidence="12">
    <location>
        <begin position="2081"/>
        <end position="2090"/>
    </location>
</feature>
<keyword evidence="5" id="KW-0479">Metal-binding</keyword>
<accession>A0ABR4N2U0</accession>
<feature type="transmembrane region" description="Helical" evidence="13">
    <location>
        <begin position="1354"/>
        <end position="1370"/>
    </location>
</feature>
<feature type="region of interest" description="Disordered" evidence="12">
    <location>
        <begin position="767"/>
        <end position="800"/>
    </location>
</feature>
<dbReference type="PANTHER" id="PTHR45627:SF12">
    <property type="entry name" value="ADENYLATE CYCLASE TYPE 2"/>
    <property type="match status" value="1"/>
</dbReference>
<sequence length="2090" mass="223046">MIASVAEVPRNPHSGRVFPHDRQSRKSVGAGRHSNFTSVASASQFQTHVSQSPSFGTKQHTQLAIDVGYDSSNPANASGLSDSRDEIPFDEMLQQDNSLDWTQLVNPWTLHFKTRELENNYVCSTLLRQRVLFLRLLCLNVLCLTLANTQLYERQLSAVLWSIILVSALVYLVFTSFRRGAYYIWVATRSKWWYGLIQFLEFLSFILVGSIEFFYLDGVFDCIGTTTLFLVTLIAMSSGLSTTHIEAAVRMAGIYAIFAAKAVLVGIGASSNGTFVWSSLAIYIIPMLAITALMHNVSFSNDRIRRIGFLKRQFVDAQLRENTAERAKADYLLSVCLPKSIITKLKGQVNFDLIAHRHESATVMFGELKNFKDIAESVGSMKHTIVIINSLFEYIDESIGAYESLEKIKTISYKFLIVGGLGGSSKHMTQMIEMALALKTHYRAPRDVVVDAGITKRVDFQLGFGIAVGPLVACIVGKKKFVYEIYGDVVNMASRHLGIAAQNQIIVSDVVSQGISAEFDSESLGLVFVKGKGKVVLFNVTNRVGERTSTTDAPAGIQGKGGGGLSSKWKRVNLAKIIRDNPLAPAATKPPQPLSAGISGPAAAAFGGGPGIPTLHDRSPSSHLMRVPTSKLIAPQGSLAKHLADVAARLGSRESLEPPSPTAMACCISCDLCPRDLLLTHSMQRPSVVRDGDLSRLVIDSSSRRGSTASPPTQVDDVTSRNGSRNNLTTLPVYGGANATAQANAAYNNRKRFSMLVTTVIARSMSRYDRPGGAAPPAHTAPQQQALGAPQSNRLHGSQSGTDLKSLLLATRHNASAAHTDGGPSSTGNPPASDGSSAPRFAELDNMPECDEEGGQEGELNNSGTHGKHSGRLSSTAIPDSRRKSVNAAAGGSHTGSHAHLEQSGLTHSASGLHFSPSLNNMPHDVLGHITHSNALSAVVSPRSTIGRSSERRRSRGFSINQIHFFNKPDEPSGGGGNGDVSQASRQPEPRRGSIFSAKGFGLHRKTKRAVIMEDSENEDEEADDRGESSPSKAASAQPSVAFAPDTRAASGSAAASSKKPETKNSFDSDSDSNSDGLLSDAYGSIGDSVPKRLKSVVRASTMRASRVAPQGGVRAASATIDNDNADNDDAPSGSALKRQLTAREDAQLMQTSIEAREVVTDVVMRMCEKVEELGGSGNAEDTMRRYMKVIYTEMNMHTLQFLNNALEEQFICDFVTATWKVYMHSVAGILILQVLLVALGGVSLYVKSGGNLLSSPVAFAILVGCLGVTALVAVGSVLMALWAREVENPLTAFHVRFFHFIVLVVTIAVCAIAVTLPMIGLAEYEFMTGGTVPQLAAYSILRMQGMPFHFKTRAAALLGITLLVMQHLLGQTTGHITATVVFMSGILYICLIRSMRATRIEYLLDVIMETQSDLLWEEIEKCSKLLHIVLPETVITRLVDEPTSIVYEELESISVLFLDIVSFTVMSGDKEPIIIVEMLNTLFTFFDSVTDEYHVEKITTIGDAYVACSSFKNDLDPSLGAALMCMVALQMQAYVEQTFNSLSFVINNFPSRVSIRIGVNSGSCYAAIMGGPKNFRYNVLGDTVDLAERLQEVAPPGKVCISPSTRSLIIEDEAFVTTLHDRVTPAVTESYILELAPDDVFERLVANEMTAASTGNLRVPQPHQPQPPQIGDSTRRSSSGGSSASSEIDSAGSVGSGDAGTQAQDNQSRFRSRIGGPASGVAVLEPIPDAGSQSLDEVMPAHAGKRLVPAPKNAGLAIATNPVAVPSLSAPEPDSAAKETPTLSLMPATPLDMFSCSLNSVKFGLDQEPGIDASKSTSDAEPAGRNSLVAPERNSTSSDQSHISGPSETQDQGTPDLAQSVARQPRKTSSMTSVAAQAHVRRRSMQMLSQTTQPDQLARNTTAVGLGIVSSSMHQLTTTPRRGPFTPSLPAAADLSASMVGPQGLRPIGDDAAGSRSPTLLAGARAGSMQALRGASGGTRKLSRESRDALNSSMSAHPSAIAAAGTMSMTTINGIPGMARPLQAQAQGIQPSAQSSAQASPSLLGASAHTLSARRAPSMRVLSGGDGLVVPSLNVRRRPSTSGLLQNDA</sequence>
<feature type="compositionally biased region" description="Low complexity" evidence="12">
    <location>
        <begin position="775"/>
        <end position="786"/>
    </location>
</feature>
<dbReference type="PROSITE" id="PS50125">
    <property type="entry name" value="GUANYLATE_CYCLASE_2"/>
    <property type="match status" value="2"/>
</dbReference>
<name>A0ABR4N2U0_9FUNG</name>
<dbReference type="Proteomes" id="UP001527925">
    <property type="component" value="Unassembled WGS sequence"/>
</dbReference>
<feature type="transmembrane region" description="Helical" evidence="13">
    <location>
        <begin position="222"/>
        <end position="240"/>
    </location>
</feature>
<feature type="transmembrane region" description="Helical" evidence="13">
    <location>
        <begin position="252"/>
        <end position="269"/>
    </location>
</feature>
<dbReference type="CDD" id="cd07302">
    <property type="entry name" value="CHD"/>
    <property type="match status" value="2"/>
</dbReference>
<keyword evidence="6" id="KW-0547">Nucleotide-binding</keyword>
<feature type="domain" description="Guanylate cyclase" evidence="14">
    <location>
        <begin position="362"/>
        <end position="497"/>
    </location>
</feature>